<evidence type="ECO:0000259" key="7">
    <source>
        <dbReference type="Pfam" id="PF20684"/>
    </source>
</evidence>
<feature type="transmembrane region" description="Helical" evidence="6">
    <location>
        <begin position="12"/>
        <end position="36"/>
    </location>
</feature>
<evidence type="ECO:0000256" key="5">
    <source>
        <dbReference type="ARBA" id="ARBA00038359"/>
    </source>
</evidence>
<comment type="caution">
    <text evidence="8">The sequence shown here is derived from an EMBL/GenBank/DDBJ whole genome shotgun (WGS) entry which is preliminary data.</text>
</comment>
<gene>
    <name evidence="8" type="ORF">BJX68DRAFT_273591</name>
</gene>
<organism evidence="8 9">
    <name type="scientific">Aspergillus pseudodeflectus</name>
    <dbReference type="NCBI Taxonomy" id="176178"/>
    <lineage>
        <taxon>Eukaryota</taxon>
        <taxon>Fungi</taxon>
        <taxon>Dikarya</taxon>
        <taxon>Ascomycota</taxon>
        <taxon>Pezizomycotina</taxon>
        <taxon>Eurotiomycetes</taxon>
        <taxon>Eurotiomycetidae</taxon>
        <taxon>Eurotiales</taxon>
        <taxon>Aspergillaceae</taxon>
        <taxon>Aspergillus</taxon>
        <taxon>Aspergillus subgen. Nidulantes</taxon>
    </lineage>
</organism>
<comment type="subcellular location">
    <subcellularLocation>
        <location evidence="1">Membrane</location>
        <topology evidence="1">Multi-pass membrane protein</topology>
    </subcellularLocation>
</comment>
<dbReference type="Pfam" id="PF20684">
    <property type="entry name" value="Fung_rhodopsin"/>
    <property type="match status" value="1"/>
</dbReference>
<dbReference type="EMBL" id="JBFXLR010000121">
    <property type="protein sequence ID" value="KAL2836235.1"/>
    <property type="molecule type" value="Genomic_DNA"/>
</dbReference>
<dbReference type="PANTHER" id="PTHR33048:SF47">
    <property type="entry name" value="INTEGRAL MEMBRANE PROTEIN-RELATED"/>
    <property type="match status" value="1"/>
</dbReference>
<feature type="transmembrane region" description="Helical" evidence="6">
    <location>
        <begin position="48"/>
        <end position="68"/>
    </location>
</feature>
<name>A0ABR4J872_9EURO</name>
<dbReference type="Proteomes" id="UP001610444">
    <property type="component" value="Unassembled WGS sequence"/>
</dbReference>
<accession>A0ABR4J872</accession>
<keyword evidence="3 6" id="KW-1133">Transmembrane helix</keyword>
<protein>
    <recommendedName>
        <fullName evidence="7">Rhodopsin domain-containing protein</fullName>
    </recommendedName>
</protein>
<evidence type="ECO:0000256" key="1">
    <source>
        <dbReference type="ARBA" id="ARBA00004141"/>
    </source>
</evidence>
<keyword evidence="4 6" id="KW-0472">Membrane</keyword>
<evidence type="ECO:0000256" key="2">
    <source>
        <dbReference type="ARBA" id="ARBA00022692"/>
    </source>
</evidence>
<evidence type="ECO:0000313" key="8">
    <source>
        <dbReference type="EMBL" id="KAL2836235.1"/>
    </source>
</evidence>
<feature type="domain" description="Rhodopsin" evidence="7">
    <location>
        <begin position="3"/>
        <end position="82"/>
    </location>
</feature>
<reference evidence="8 9" key="1">
    <citation type="submission" date="2024-07" db="EMBL/GenBank/DDBJ databases">
        <title>Section-level genome sequencing and comparative genomics of Aspergillus sections Usti and Cavernicolus.</title>
        <authorList>
            <consortium name="Lawrence Berkeley National Laboratory"/>
            <person name="Nybo J.L."/>
            <person name="Vesth T.C."/>
            <person name="Theobald S."/>
            <person name="Frisvad J.C."/>
            <person name="Larsen T.O."/>
            <person name="Kjaerboelling I."/>
            <person name="Rothschild-Mancinelli K."/>
            <person name="Lyhne E.K."/>
            <person name="Kogle M.E."/>
            <person name="Barry K."/>
            <person name="Clum A."/>
            <person name="Na H."/>
            <person name="Ledsgaard L."/>
            <person name="Lin J."/>
            <person name="Lipzen A."/>
            <person name="Kuo A."/>
            <person name="Riley R."/>
            <person name="Mondo S."/>
            <person name="LaButti K."/>
            <person name="Haridas S."/>
            <person name="Pangalinan J."/>
            <person name="Salamov A.A."/>
            <person name="Simmons B.A."/>
            <person name="Magnuson J.K."/>
            <person name="Chen J."/>
            <person name="Drula E."/>
            <person name="Henrissat B."/>
            <person name="Wiebenga A."/>
            <person name="Lubbers R.J."/>
            <person name="Gomes A.C."/>
            <person name="Macurrencykelacurrency M.R."/>
            <person name="Stajich J."/>
            <person name="Grigoriev I.V."/>
            <person name="Mortensen U.H."/>
            <person name="De vries R.P."/>
            <person name="Baker S.E."/>
            <person name="Andersen M.R."/>
        </authorList>
    </citation>
    <scope>NUCLEOTIDE SEQUENCE [LARGE SCALE GENOMIC DNA]</scope>
    <source>
        <strain evidence="8 9">CBS 756.74</strain>
    </source>
</reference>
<dbReference type="GeneID" id="98162661"/>
<evidence type="ECO:0000313" key="9">
    <source>
        <dbReference type="Proteomes" id="UP001610444"/>
    </source>
</evidence>
<proteinExistence type="inferred from homology"/>
<dbReference type="RefSeq" id="XP_070892000.1">
    <property type="nucleotide sequence ID" value="XM_071047497.1"/>
</dbReference>
<dbReference type="InterPro" id="IPR052337">
    <property type="entry name" value="SAT4-like"/>
</dbReference>
<evidence type="ECO:0000256" key="6">
    <source>
        <dbReference type="SAM" id="Phobius"/>
    </source>
</evidence>
<sequence>MSPGNCWDLVILLYLSGALSVVTDLYVLLLLVKALWGLNTTTRKRIRLSIVFGLGVFAFVASIVRLAMTHVLTESMDATWIISRI</sequence>
<comment type="similarity">
    <text evidence="5">Belongs to the SAT4 family.</text>
</comment>
<evidence type="ECO:0000256" key="3">
    <source>
        <dbReference type="ARBA" id="ARBA00022989"/>
    </source>
</evidence>
<keyword evidence="2 6" id="KW-0812">Transmembrane</keyword>
<dbReference type="PANTHER" id="PTHR33048">
    <property type="entry name" value="PTH11-LIKE INTEGRAL MEMBRANE PROTEIN (AFU_ORTHOLOGUE AFUA_5G11245)"/>
    <property type="match status" value="1"/>
</dbReference>
<keyword evidence="9" id="KW-1185">Reference proteome</keyword>
<evidence type="ECO:0000256" key="4">
    <source>
        <dbReference type="ARBA" id="ARBA00023136"/>
    </source>
</evidence>
<dbReference type="InterPro" id="IPR049326">
    <property type="entry name" value="Rhodopsin_dom_fungi"/>
</dbReference>